<dbReference type="PANTHER" id="PTHR30071">
    <property type="entry name" value="HEME EXPORTER PROTEIN C"/>
    <property type="match status" value="1"/>
</dbReference>
<accession>A0A1W1W661</accession>
<evidence type="ECO:0000256" key="2">
    <source>
        <dbReference type="ARBA" id="ARBA00022692"/>
    </source>
</evidence>
<keyword evidence="9" id="KW-1185">Reference proteome</keyword>
<keyword evidence="2 6" id="KW-0812">Transmembrane</keyword>
<dbReference type="Pfam" id="PF01578">
    <property type="entry name" value="Cytochrom_C_asm"/>
    <property type="match status" value="1"/>
</dbReference>
<name>A0A1W1W661_SULTA</name>
<keyword evidence="3" id="KW-0201">Cytochrome c-type biogenesis</keyword>
<dbReference type="AlphaFoldDB" id="A0A1W1W661"/>
<organism evidence="8 9">
    <name type="scientific">Sulfobacillus thermosulfidooxidans (strain DSM 9293 / VKM B-1269 / AT-1)</name>
    <dbReference type="NCBI Taxonomy" id="929705"/>
    <lineage>
        <taxon>Bacteria</taxon>
        <taxon>Bacillati</taxon>
        <taxon>Bacillota</taxon>
        <taxon>Clostridia</taxon>
        <taxon>Eubacteriales</taxon>
        <taxon>Clostridiales Family XVII. Incertae Sedis</taxon>
        <taxon>Sulfobacillus</taxon>
    </lineage>
</organism>
<dbReference type="Proteomes" id="UP000192660">
    <property type="component" value="Unassembled WGS sequence"/>
</dbReference>
<dbReference type="InterPro" id="IPR045062">
    <property type="entry name" value="Cyt_c_biogenesis_CcsA/CcmC"/>
</dbReference>
<dbReference type="InterPro" id="IPR002541">
    <property type="entry name" value="Cyt_c_assembly"/>
</dbReference>
<feature type="transmembrane region" description="Helical" evidence="6">
    <location>
        <begin position="88"/>
        <end position="105"/>
    </location>
</feature>
<dbReference type="STRING" id="28034.BFX07_08075"/>
<dbReference type="GO" id="GO:0017004">
    <property type="term" value="P:cytochrome complex assembly"/>
    <property type="evidence" value="ECO:0007669"/>
    <property type="project" value="UniProtKB-KW"/>
</dbReference>
<gene>
    <name evidence="8" type="ORF">SAMN00768000_0051</name>
</gene>
<evidence type="ECO:0000256" key="4">
    <source>
        <dbReference type="ARBA" id="ARBA00022989"/>
    </source>
</evidence>
<dbReference type="GO" id="GO:0005886">
    <property type="term" value="C:plasma membrane"/>
    <property type="evidence" value="ECO:0007669"/>
    <property type="project" value="TreeGrafter"/>
</dbReference>
<feature type="transmembrane region" description="Helical" evidence="6">
    <location>
        <begin position="179"/>
        <end position="198"/>
    </location>
</feature>
<evidence type="ECO:0000313" key="8">
    <source>
        <dbReference type="EMBL" id="SMC01682.1"/>
    </source>
</evidence>
<keyword evidence="5 6" id="KW-0472">Membrane</keyword>
<evidence type="ECO:0000256" key="5">
    <source>
        <dbReference type="ARBA" id="ARBA00023136"/>
    </source>
</evidence>
<feature type="transmembrane region" description="Helical" evidence="6">
    <location>
        <begin position="204"/>
        <end position="228"/>
    </location>
</feature>
<feature type="transmembrane region" description="Helical" evidence="6">
    <location>
        <begin position="6"/>
        <end position="25"/>
    </location>
</feature>
<evidence type="ECO:0000256" key="3">
    <source>
        <dbReference type="ARBA" id="ARBA00022748"/>
    </source>
</evidence>
<dbReference type="GO" id="GO:0020037">
    <property type="term" value="F:heme binding"/>
    <property type="evidence" value="ECO:0007669"/>
    <property type="project" value="InterPro"/>
</dbReference>
<feature type="domain" description="Cytochrome c assembly protein" evidence="7">
    <location>
        <begin position="66"/>
        <end position="264"/>
    </location>
</feature>
<evidence type="ECO:0000256" key="6">
    <source>
        <dbReference type="SAM" id="Phobius"/>
    </source>
</evidence>
<dbReference type="EMBL" id="FWWY01000001">
    <property type="protein sequence ID" value="SMC01682.1"/>
    <property type="molecule type" value="Genomic_DNA"/>
</dbReference>
<comment type="subcellular location">
    <subcellularLocation>
        <location evidence="1">Membrane</location>
        <topology evidence="1">Multi-pass membrane protein</topology>
    </subcellularLocation>
</comment>
<reference evidence="9" key="1">
    <citation type="submission" date="2017-04" db="EMBL/GenBank/DDBJ databases">
        <authorList>
            <person name="Varghese N."/>
            <person name="Submissions S."/>
        </authorList>
    </citation>
    <scope>NUCLEOTIDE SEQUENCE [LARGE SCALE GENOMIC DNA]</scope>
    <source>
        <strain evidence="9">DSM 9293</strain>
    </source>
</reference>
<dbReference type="RefSeq" id="WP_020374529.1">
    <property type="nucleotide sequence ID" value="NZ_FWWY01000001.1"/>
</dbReference>
<dbReference type="OrthoDB" id="9814290at2"/>
<evidence type="ECO:0000259" key="7">
    <source>
        <dbReference type="Pfam" id="PF01578"/>
    </source>
</evidence>
<feature type="transmembrane region" description="Helical" evidence="6">
    <location>
        <begin position="240"/>
        <end position="263"/>
    </location>
</feature>
<proteinExistence type="predicted"/>
<feature type="transmembrane region" description="Helical" evidence="6">
    <location>
        <begin position="62"/>
        <end position="81"/>
    </location>
</feature>
<dbReference type="PANTHER" id="PTHR30071:SF1">
    <property type="entry name" value="CYTOCHROME B_B6 PROTEIN-RELATED"/>
    <property type="match status" value="1"/>
</dbReference>
<evidence type="ECO:0000313" key="9">
    <source>
        <dbReference type="Proteomes" id="UP000192660"/>
    </source>
</evidence>
<feature type="transmembrane region" description="Helical" evidence="6">
    <location>
        <begin position="125"/>
        <end position="148"/>
    </location>
</feature>
<protein>
    <submittedName>
        <fullName evidence="8">ABC-type uncharacterized transport system, permease component</fullName>
    </submittedName>
</protein>
<evidence type="ECO:0000256" key="1">
    <source>
        <dbReference type="ARBA" id="ARBA00004141"/>
    </source>
</evidence>
<sequence length="268" mass="30607">MGAVFIALVFLGYLSSSVFYVATLYNDTWRKWGFAGTLIGLAAQTSWFIQEAIGLGTWPDETLYDWIATFTWVSVIVFALFQLFRPTLPLGGFLMPVITLMWLGSQALSRHIIVPPHLDSTLLAIHVTTAIFAYVAFLLAAVFSIMYTEKERELKRKKVRLFYYQLPSLEVMDVISGRLIFAGLIFFTVTLIAGTLWAKQVFHFYWSWSAKEVWSIITWLVYLGYAVLRMTGSRGHKAAVYAMSAFLFVFVNLFVVGVFFHGFHFYDV</sequence>
<keyword evidence="4 6" id="KW-1133">Transmembrane helix</keyword>
<feature type="transmembrane region" description="Helical" evidence="6">
    <location>
        <begin position="32"/>
        <end position="50"/>
    </location>
</feature>